<dbReference type="PANTHER" id="PTHR43167">
    <property type="entry name" value="PUTATIVE (AFU_ORTHOLOGUE AFUA_6G01830)-RELATED"/>
    <property type="match status" value="1"/>
</dbReference>
<name>A0A4Q0T7G1_9BACT</name>
<dbReference type="GO" id="GO:0008168">
    <property type="term" value="F:methyltransferase activity"/>
    <property type="evidence" value="ECO:0007669"/>
    <property type="project" value="UniProtKB-KW"/>
</dbReference>
<dbReference type="EMBL" id="RDSM01000001">
    <property type="protein sequence ID" value="RXH58650.1"/>
    <property type="molecule type" value="Genomic_DNA"/>
</dbReference>
<dbReference type="RefSeq" id="WP_128912608.1">
    <property type="nucleotide sequence ID" value="NZ_RDSM01000001.1"/>
</dbReference>
<dbReference type="Proteomes" id="UP000289437">
    <property type="component" value="Unassembled WGS sequence"/>
</dbReference>
<dbReference type="Pfam" id="PF13578">
    <property type="entry name" value="Methyltransf_24"/>
    <property type="match status" value="1"/>
</dbReference>
<accession>A0A4Q0T7G1</accession>
<reference evidence="1 2" key="1">
    <citation type="submission" date="2018-11" db="EMBL/GenBank/DDBJ databases">
        <authorList>
            <person name="Mardanov A.V."/>
            <person name="Ravin N.V."/>
            <person name="Dedysh S.N."/>
        </authorList>
    </citation>
    <scope>NUCLEOTIDE SEQUENCE [LARGE SCALE GENOMIC DNA]</scope>
    <source>
        <strain evidence="1 2">AF10</strain>
    </source>
</reference>
<keyword evidence="1" id="KW-0808">Transferase</keyword>
<evidence type="ECO:0000313" key="1">
    <source>
        <dbReference type="EMBL" id="RXH58650.1"/>
    </source>
</evidence>
<dbReference type="InterPro" id="IPR029063">
    <property type="entry name" value="SAM-dependent_MTases_sf"/>
</dbReference>
<evidence type="ECO:0000313" key="2">
    <source>
        <dbReference type="Proteomes" id="UP000289437"/>
    </source>
</evidence>
<dbReference type="OrthoDB" id="9799672at2"/>
<dbReference type="Gene3D" id="3.40.50.150">
    <property type="entry name" value="Vaccinia Virus protein VP39"/>
    <property type="match status" value="1"/>
</dbReference>
<reference evidence="2" key="2">
    <citation type="submission" date="2019-02" db="EMBL/GenBank/DDBJ databases">
        <title>Granulicella sibirica sp. nov., a psychrotolerant acidobacterium isolated from an organic soil layer in forested tundra, West Siberia.</title>
        <authorList>
            <person name="Oshkin I.Y."/>
            <person name="Kulichevskaya I.S."/>
            <person name="Rijpstra W.I.C."/>
            <person name="Sinninghe Damste J.S."/>
            <person name="Rakitin A.L."/>
            <person name="Ravin N.V."/>
            <person name="Dedysh S.N."/>
        </authorList>
    </citation>
    <scope>NUCLEOTIDE SEQUENCE [LARGE SCALE GENOMIC DNA]</scope>
    <source>
        <strain evidence="2">AF10</strain>
    </source>
</reference>
<keyword evidence="2" id="KW-1185">Reference proteome</keyword>
<dbReference type="SUPFAM" id="SSF53335">
    <property type="entry name" value="S-adenosyl-L-methionine-dependent methyltransferases"/>
    <property type="match status" value="1"/>
</dbReference>
<proteinExistence type="predicted"/>
<dbReference type="CDD" id="cd02440">
    <property type="entry name" value="AdoMet_MTases"/>
    <property type="match status" value="1"/>
</dbReference>
<comment type="caution">
    <text evidence="1">The sequence shown here is derived from an EMBL/GenBank/DDBJ whole genome shotgun (WGS) entry which is preliminary data.</text>
</comment>
<protein>
    <submittedName>
        <fullName evidence="1">O-methyltransferase, family 3</fullName>
    </submittedName>
</protein>
<organism evidence="1 2">
    <name type="scientific">Granulicella sibirica</name>
    <dbReference type="NCBI Taxonomy" id="2479048"/>
    <lineage>
        <taxon>Bacteria</taxon>
        <taxon>Pseudomonadati</taxon>
        <taxon>Acidobacteriota</taxon>
        <taxon>Terriglobia</taxon>
        <taxon>Terriglobales</taxon>
        <taxon>Acidobacteriaceae</taxon>
        <taxon>Granulicella</taxon>
    </lineage>
</organism>
<sequence>MGLFKKKLKQEHKVMLQHDRAAGALLPEYHRATPECPQPERWSMIDSMTAEVEVLEFLATLVTTIKPELVVETGSFLGVSTEWIARGLARNGFGRVISCEYDHVVYERAKARFEASELRPWMELRNESSLEMKVDGTIDLLFSDSDTPIREAEVRRFLPQMKPTGIILMHDASSHLKVVRDAALKLEAEGLISVVLLPTPRGLVIAQPRANRV</sequence>
<gene>
    <name evidence="1" type="ORF">GRAN_1960</name>
</gene>
<dbReference type="AlphaFoldDB" id="A0A4Q0T7G1"/>
<dbReference type="PANTHER" id="PTHR43167:SF1">
    <property type="entry name" value="PUTATIVE (AFU_ORTHOLOGUE AFUA_6G01830)-RELATED"/>
    <property type="match status" value="1"/>
</dbReference>
<dbReference type="GO" id="GO:0032259">
    <property type="term" value="P:methylation"/>
    <property type="evidence" value="ECO:0007669"/>
    <property type="project" value="UniProtKB-KW"/>
</dbReference>
<keyword evidence="1" id="KW-0489">Methyltransferase</keyword>